<evidence type="ECO:0000256" key="8">
    <source>
        <dbReference type="SAM" id="Phobius"/>
    </source>
</evidence>
<evidence type="ECO:0000313" key="11">
    <source>
        <dbReference type="Proteomes" id="UP001595579"/>
    </source>
</evidence>
<dbReference type="InterPro" id="IPR050330">
    <property type="entry name" value="Bact_OuterMem_StrucFunc"/>
</dbReference>
<dbReference type="InterPro" id="IPR036737">
    <property type="entry name" value="OmpA-like_sf"/>
</dbReference>
<accession>A0ABV7LSP9</accession>
<evidence type="ECO:0000256" key="2">
    <source>
        <dbReference type="ARBA" id="ARBA00008914"/>
    </source>
</evidence>
<reference evidence="11" key="1">
    <citation type="journal article" date="2019" name="Int. J. Syst. Evol. Microbiol.">
        <title>The Global Catalogue of Microorganisms (GCM) 10K type strain sequencing project: providing services to taxonomists for standard genome sequencing and annotation.</title>
        <authorList>
            <consortium name="The Broad Institute Genomics Platform"/>
            <consortium name="The Broad Institute Genome Sequencing Center for Infectious Disease"/>
            <person name="Wu L."/>
            <person name="Ma J."/>
        </authorList>
    </citation>
    <scope>NUCLEOTIDE SEQUENCE [LARGE SCALE GENOMIC DNA]</scope>
    <source>
        <strain evidence="11">CECT 7698</strain>
    </source>
</reference>
<evidence type="ECO:0000256" key="7">
    <source>
        <dbReference type="PROSITE-ProRule" id="PRU00473"/>
    </source>
</evidence>
<dbReference type="Gene3D" id="3.30.1330.60">
    <property type="entry name" value="OmpA-like domain"/>
    <property type="match status" value="1"/>
</dbReference>
<name>A0ABV7LSP9_9GAMM</name>
<feature type="domain" description="OmpA-like" evidence="9">
    <location>
        <begin position="201"/>
        <end position="321"/>
    </location>
</feature>
<dbReference type="CDD" id="cd07185">
    <property type="entry name" value="OmpA_C-like"/>
    <property type="match status" value="1"/>
</dbReference>
<dbReference type="SUPFAM" id="SSF103088">
    <property type="entry name" value="OmpA-like"/>
    <property type="match status" value="1"/>
</dbReference>
<dbReference type="PANTHER" id="PTHR30329:SF21">
    <property type="entry name" value="LIPOPROTEIN YIAD-RELATED"/>
    <property type="match status" value="1"/>
</dbReference>
<evidence type="ECO:0000256" key="5">
    <source>
        <dbReference type="ARBA" id="ARBA00022989"/>
    </source>
</evidence>
<gene>
    <name evidence="10" type="ORF">ACFOEV_18225</name>
</gene>
<keyword evidence="5 8" id="KW-1133">Transmembrane helix</keyword>
<comment type="caution">
    <text evidence="10">The sequence shown here is derived from an EMBL/GenBank/DDBJ whole genome shotgun (WGS) entry which is preliminary data.</text>
</comment>
<dbReference type="PANTHER" id="PTHR30329">
    <property type="entry name" value="STATOR ELEMENT OF FLAGELLAR MOTOR COMPLEX"/>
    <property type="match status" value="1"/>
</dbReference>
<keyword evidence="6 7" id="KW-0472">Membrane</keyword>
<dbReference type="Pfam" id="PF13677">
    <property type="entry name" value="MotB_plug"/>
    <property type="match status" value="1"/>
</dbReference>
<dbReference type="Proteomes" id="UP001595579">
    <property type="component" value="Unassembled WGS sequence"/>
</dbReference>
<organism evidence="10 11">
    <name type="scientific">Litchfieldella rifensis</name>
    <dbReference type="NCBI Taxonomy" id="762643"/>
    <lineage>
        <taxon>Bacteria</taxon>
        <taxon>Pseudomonadati</taxon>
        <taxon>Pseudomonadota</taxon>
        <taxon>Gammaproteobacteria</taxon>
        <taxon>Oceanospirillales</taxon>
        <taxon>Halomonadaceae</taxon>
        <taxon>Litchfieldella</taxon>
    </lineage>
</organism>
<keyword evidence="4 8" id="KW-0812">Transmembrane</keyword>
<protein>
    <submittedName>
        <fullName evidence="10">OmpA family protein</fullName>
    </submittedName>
</protein>
<sequence>MRDDYRLDARSGAQHEELLTPGMQEETGTVWMVSYIDVMTLLVATFVLLLSLSSRVGGSSDMSEPVEAAPALALMQQSPARLGVPLPEAALTTPVATPSSPTVNDARHIDPQAVVVALGEARRQPEAPVTETPEVVAPMDLKLDTPLENLVVVVTASEPSGMQQLDPRAIEVASTLADSLEQRLAAAPRLPSLEGVTVSHVAEGISLRVEDHLLFESAAAELIGSGRDVIDSLLAIIQRYEGEVSVEGHSDSQSINTERFPSNWELSSARAIAVLRHLQAAGIDGSRLRAVGLGDTRPIASNDTAEGRGRNRRVEVIVHLD</sequence>
<comment type="similarity">
    <text evidence="2">Belongs to the MotB family.</text>
</comment>
<dbReference type="PROSITE" id="PS51123">
    <property type="entry name" value="OMPA_2"/>
    <property type="match status" value="1"/>
</dbReference>
<evidence type="ECO:0000256" key="1">
    <source>
        <dbReference type="ARBA" id="ARBA00004162"/>
    </source>
</evidence>
<dbReference type="RefSeq" id="WP_386776308.1">
    <property type="nucleotide sequence ID" value="NZ_JBHRUG010000031.1"/>
</dbReference>
<keyword evidence="3" id="KW-1003">Cell membrane</keyword>
<dbReference type="InterPro" id="IPR006665">
    <property type="entry name" value="OmpA-like"/>
</dbReference>
<dbReference type="Pfam" id="PF00691">
    <property type="entry name" value="OmpA"/>
    <property type="match status" value="1"/>
</dbReference>
<feature type="transmembrane region" description="Helical" evidence="8">
    <location>
        <begin position="30"/>
        <end position="52"/>
    </location>
</feature>
<evidence type="ECO:0000313" key="10">
    <source>
        <dbReference type="EMBL" id="MFC3285542.1"/>
    </source>
</evidence>
<proteinExistence type="inferred from homology"/>
<dbReference type="EMBL" id="JBHRUG010000031">
    <property type="protein sequence ID" value="MFC3285542.1"/>
    <property type="molecule type" value="Genomic_DNA"/>
</dbReference>
<evidence type="ECO:0000259" key="9">
    <source>
        <dbReference type="PROSITE" id="PS51123"/>
    </source>
</evidence>
<evidence type="ECO:0000256" key="6">
    <source>
        <dbReference type="ARBA" id="ARBA00023136"/>
    </source>
</evidence>
<comment type="subcellular location">
    <subcellularLocation>
        <location evidence="1">Cell membrane</location>
        <topology evidence="1">Single-pass membrane protein</topology>
    </subcellularLocation>
</comment>
<evidence type="ECO:0000256" key="3">
    <source>
        <dbReference type="ARBA" id="ARBA00022475"/>
    </source>
</evidence>
<keyword evidence="11" id="KW-1185">Reference proteome</keyword>
<dbReference type="InterPro" id="IPR025713">
    <property type="entry name" value="MotB-like_N_dom"/>
</dbReference>
<evidence type="ECO:0000256" key="4">
    <source>
        <dbReference type="ARBA" id="ARBA00022692"/>
    </source>
</evidence>